<dbReference type="AlphaFoldDB" id="A0A6C2UC92"/>
<evidence type="ECO:0000313" key="3">
    <source>
        <dbReference type="Proteomes" id="UP000366872"/>
    </source>
</evidence>
<proteinExistence type="predicted"/>
<gene>
    <name evidence="2" type="ORF">PDESU_06297</name>
</gene>
<organism evidence="2 3">
    <name type="scientific">Pontiella desulfatans</name>
    <dbReference type="NCBI Taxonomy" id="2750659"/>
    <lineage>
        <taxon>Bacteria</taxon>
        <taxon>Pseudomonadati</taxon>
        <taxon>Kiritimatiellota</taxon>
        <taxon>Kiritimatiellia</taxon>
        <taxon>Kiritimatiellales</taxon>
        <taxon>Pontiellaceae</taxon>
        <taxon>Pontiella</taxon>
    </lineage>
</organism>
<protein>
    <recommendedName>
        <fullName evidence="4">PEP-CTERM protein-sorting domain-containing protein</fullName>
    </recommendedName>
</protein>
<feature type="chain" id="PRO_5025582440" description="PEP-CTERM protein-sorting domain-containing protein" evidence="1">
    <location>
        <begin position="20"/>
        <end position="257"/>
    </location>
</feature>
<dbReference type="Proteomes" id="UP000366872">
    <property type="component" value="Unassembled WGS sequence"/>
</dbReference>
<feature type="signal peptide" evidence="1">
    <location>
        <begin position="1"/>
        <end position="19"/>
    </location>
</feature>
<evidence type="ECO:0000313" key="2">
    <source>
        <dbReference type="EMBL" id="VGO17695.1"/>
    </source>
</evidence>
<dbReference type="EMBL" id="CAAHFG010000005">
    <property type="protein sequence ID" value="VGO17695.1"/>
    <property type="molecule type" value="Genomic_DNA"/>
</dbReference>
<keyword evidence="3" id="KW-1185">Reference proteome</keyword>
<keyword evidence="1" id="KW-0732">Signal</keyword>
<dbReference type="RefSeq" id="WP_136083180.1">
    <property type="nucleotide sequence ID" value="NZ_CAAHFG010000005.1"/>
</dbReference>
<accession>A0A6C2UC92</accession>
<evidence type="ECO:0008006" key="4">
    <source>
        <dbReference type="Google" id="ProtNLM"/>
    </source>
</evidence>
<reference evidence="2 3" key="1">
    <citation type="submission" date="2019-04" db="EMBL/GenBank/DDBJ databases">
        <authorList>
            <person name="Van Vliet M D."/>
        </authorList>
    </citation>
    <scope>NUCLEOTIDE SEQUENCE [LARGE SCALE GENOMIC DNA]</scope>
    <source>
        <strain evidence="2 3">F1</strain>
    </source>
</reference>
<sequence>MKKAGIVAGMLVLAGVANAEIVYSGDDGAAWSVGANWVGNIAPGNGSAVQIDSTKEVNWDFGGGWHSPGNPASVNLDGTLTTVGALRNWSTDWDISSTGTIDLGGNWLVLWGGGSSFTFDSGATLNQTSGRIEFGDSAATTLGFNLEATGFQTMSAGLLQFNNHVGQGIDVNMANYTGGAGTIVLMDFTGNNGMTDTIFKNDLNATVSDAGAYAGSTLQWNETTSAIELNVIPEPATLGLVCGFSTLVFFVRRIFIM</sequence>
<evidence type="ECO:0000256" key="1">
    <source>
        <dbReference type="SAM" id="SignalP"/>
    </source>
</evidence>
<name>A0A6C2UC92_PONDE</name>